<dbReference type="Proteomes" id="UP000315971">
    <property type="component" value="Unassembled WGS sequence"/>
</dbReference>
<evidence type="ECO:0000259" key="1">
    <source>
        <dbReference type="Pfam" id="PF12728"/>
    </source>
</evidence>
<protein>
    <submittedName>
        <fullName evidence="2">DNA binding domain-containing protein, excisionase family</fullName>
    </submittedName>
</protein>
<keyword evidence="3" id="KW-1185">Reference proteome</keyword>
<dbReference type="AlphaFoldDB" id="A0A521DKS4"/>
<dbReference type="OrthoDB" id="597977at2"/>
<dbReference type="RefSeq" id="WP_142604291.1">
    <property type="nucleotide sequence ID" value="NZ_FXSZ01000007.1"/>
</dbReference>
<dbReference type="EMBL" id="FXSZ01000007">
    <property type="protein sequence ID" value="SMO72334.1"/>
    <property type="molecule type" value="Genomic_DNA"/>
</dbReference>
<dbReference type="Pfam" id="PF12728">
    <property type="entry name" value="HTH_17"/>
    <property type="match status" value="1"/>
</dbReference>
<dbReference type="InterPro" id="IPR041657">
    <property type="entry name" value="HTH_17"/>
</dbReference>
<dbReference type="InterPro" id="IPR009061">
    <property type="entry name" value="DNA-bd_dom_put_sf"/>
</dbReference>
<dbReference type="SUPFAM" id="SSF46955">
    <property type="entry name" value="Putative DNA-binding domain"/>
    <property type="match status" value="1"/>
</dbReference>
<sequence>MTQEIVIITNEKIEYLIRNSIKDVISEYYPKLLNLTSISQKEETKDFLTRKQAAEFLNCSMTSLYNYQKAGVISYYQVGRKILFRKSQLLDSMEVQNLKQKKNRK</sequence>
<dbReference type="InterPro" id="IPR010093">
    <property type="entry name" value="SinI_DNA-bd"/>
</dbReference>
<evidence type="ECO:0000313" key="2">
    <source>
        <dbReference type="EMBL" id="SMO72334.1"/>
    </source>
</evidence>
<dbReference type="NCBIfam" id="TIGR01764">
    <property type="entry name" value="excise"/>
    <property type="match status" value="1"/>
</dbReference>
<feature type="domain" description="Helix-turn-helix" evidence="1">
    <location>
        <begin position="47"/>
        <end position="94"/>
    </location>
</feature>
<reference evidence="2 3" key="1">
    <citation type="submission" date="2017-05" db="EMBL/GenBank/DDBJ databases">
        <authorList>
            <person name="Varghese N."/>
            <person name="Submissions S."/>
        </authorList>
    </citation>
    <scope>NUCLEOTIDE SEQUENCE [LARGE SCALE GENOMIC DNA]</scope>
    <source>
        <strain evidence="2 3">DSM 21342</strain>
    </source>
</reference>
<name>A0A521DKS4_9SPHI</name>
<dbReference type="GO" id="GO:0003677">
    <property type="term" value="F:DNA binding"/>
    <property type="evidence" value="ECO:0007669"/>
    <property type="project" value="InterPro"/>
</dbReference>
<evidence type="ECO:0000313" key="3">
    <source>
        <dbReference type="Proteomes" id="UP000315971"/>
    </source>
</evidence>
<organism evidence="2 3">
    <name type="scientific">Solitalea koreensis</name>
    <dbReference type="NCBI Taxonomy" id="543615"/>
    <lineage>
        <taxon>Bacteria</taxon>
        <taxon>Pseudomonadati</taxon>
        <taxon>Bacteroidota</taxon>
        <taxon>Sphingobacteriia</taxon>
        <taxon>Sphingobacteriales</taxon>
        <taxon>Sphingobacteriaceae</taxon>
        <taxon>Solitalea</taxon>
    </lineage>
</organism>
<proteinExistence type="predicted"/>
<accession>A0A521DKS4</accession>
<gene>
    <name evidence="2" type="ORF">SAMN06265350_107105</name>
</gene>